<dbReference type="GO" id="GO:0022857">
    <property type="term" value="F:transmembrane transporter activity"/>
    <property type="evidence" value="ECO:0007669"/>
    <property type="project" value="TreeGrafter"/>
</dbReference>
<comment type="subcellular location">
    <subcellularLocation>
        <location evidence="1">Cell membrane</location>
        <topology evidence="1">Multi-pass membrane protein</topology>
    </subcellularLocation>
</comment>
<dbReference type="InterPro" id="IPR003838">
    <property type="entry name" value="ABC3_permease_C"/>
</dbReference>
<evidence type="ECO:0000259" key="7">
    <source>
        <dbReference type="Pfam" id="PF02687"/>
    </source>
</evidence>
<keyword evidence="10" id="KW-1185">Reference proteome</keyword>
<accession>A0AAP2DBZ1</accession>
<evidence type="ECO:0000313" key="10">
    <source>
        <dbReference type="Proteomes" id="UP001319180"/>
    </source>
</evidence>
<feature type="transmembrane region" description="Helical" evidence="6">
    <location>
        <begin position="420"/>
        <end position="444"/>
    </location>
</feature>
<comment type="caution">
    <text evidence="9">The sequence shown here is derived from an EMBL/GenBank/DDBJ whole genome shotgun (WGS) entry which is preliminary data.</text>
</comment>
<evidence type="ECO:0000256" key="1">
    <source>
        <dbReference type="ARBA" id="ARBA00004651"/>
    </source>
</evidence>
<feature type="transmembrane region" description="Helical" evidence="6">
    <location>
        <begin position="746"/>
        <end position="764"/>
    </location>
</feature>
<feature type="domain" description="MacB-like periplasmic core" evidence="8">
    <location>
        <begin position="17"/>
        <end position="235"/>
    </location>
</feature>
<feature type="domain" description="ABC3 transporter permease C-terminal" evidence="7">
    <location>
        <begin position="662"/>
        <end position="776"/>
    </location>
</feature>
<dbReference type="PROSITE" id="PS51257">
    <property type="entry name" value="PROKAR_LIPOPROTEIN"/>
    <property type="match status" value="1"/>
</dbReference>
<keyword evidence="5 6" id="KW-0472">Membrane</keyword>
<evidence type="ECO:0000256" key="3">
    <source>
        <dbReference type="ARBA" id="ARBA00022692"/>
    </source>
</evidence>
<feature type="transmembrane region" description="Helical" evidence="6">
    <location>
        <begin position="658"/>
        <end position="684"/>
    </location>
</feature>
<name>A0AAP2DBZ1_9BACT</name>
<sequence length="783" mass="86530">MLISFRNLFRNRVFVGINVGGLAIAVACSIIAYLVWKKNLVFDREHHEARRVLYRVNTLRQSSGDVVEYASAPEPLGDMLRENDRFKGKIIRYATDLSGLMVGDRLFDDMVGYVDPEFLSLFPLELIAGSPRGMQQPAAIFISEELAQKFFQTTEAIGKTIEQVLPSGALRAYEVAGVFRALPATSSFQFDAFVSYNQFIQPAGQEGTPRGLDNNLFITVENAGMIKTVERELQAYAAILGKGQERPPVSFHLDPFDSMAQRDAAHILPGTYTRGATPLPIVLALVVMSILILLIACFNLTNTLVALAARRLKEIGLRKVIGGSRGQLMAQFMGEAVLICFLAVLLALPVCDLMMAGWNELWPFLRLELSLGSNFDILLFMAVVVVMTGVVSGIYPAYYISRFQPGEILKGTVEVGNISYFNKLLLGLQFAASVLAIFFSVAFYQNARYQRHFALGFRHDDIFVLGMPDSLSFARLRQALEQHPAIEQVSGTHDHILASSTSMSLATPVQSAQVDVLDVGADYASLMGLRLLQGRDFLPGDKHDAVIITEDLIQALDLKTPLEQRLMLRDTVPVRVVGVMADIYNRGTFHPRRPMVLRLTDARAYDRMLVRARPEQAAQVGDALPGIWHALFPHTPYRGAAMNELMRVSGEINRNVTYIFSFLAITAILLSVAGLYATISLNIVRRTKEVGIRKVLGATTSQVMWSTHREFALILLLATATGIAAAISVVGWVMRLLWFYHRSPGGMTVLITSGVMLSVALALAGTRVYRAAQVNPVLLLRQE</sequence>
<feature type="domain" description="ABC3 transporter permease C-terminal" evidence="7">
    <location>
        <begin position="287"/>
        <end position="405"/>
    </location>
</feature>
<dbReference type="Pfam" id="PF02687">
    <property type="entry name" value="FtsX"/>
    <property type="match status" value="2"/>
</dbReference>
<keyword evidence="4 6" id="KW-1133">Transmembrane helix</keyword>
<evidence type="ECO:0000256" key="6">
    <source>
        <dbReference type="SAM" id="Phobius"/>
    </source>
</evidence>
<dbReference type="PANTHER" id="PTHR30572:SF18">
    <property type="entry name" value="ABC-TYPE MACROLIDE FAMILY EXPORT SYSTEM PERMEASE COMPONENT 2"/>
    <property type="match status" value="1"/>
</dbReference>
<evidence type="ECO:0000313" key="9">
    <source>
        <dbReference type="EMBL" id="MBT1688622.1"/>
    </source>
</evidence>
<dbReference type="Pfam" id="PF12704">
    <property type="entry name" value="MacB_PCD"/>
    <property type="match status" value="2"/>
</dbReference>
<keyword evidence="3 6" id="KW-0812">Transmembrane</keyword>
<gene>
    <name evidence="9" type="ORF">KK078_18775</name>
</gene>
<dbReference type="RefSeq" id="WP_254091846.1">
    <property type="nucleotide sequence ID" value="NZ_JAHESC010000028.1"/>
</dbReference>
<dbReference type="GO" id="GO:0005886">
    <property type="term" value="C:plasma membrane"/>
    <property type="evidence" value="ECO:0007669"/>
    <property type="project" value="UniProtKB-SubCell"/>
</dbReference>
<feature type="transmembrane region" description="Helical" evidence="6">
    <location>
        <begin position="377"/>
        <end position="399"/>
    </location>
</feature>
<keyword evidence="2" id="KW-1003">Cell membrane</keyword>
<dbReference type="InterPro" id="IPR025857">
    <property type="entry name" value="MacB_PCD"/>
</dbReference>
<protein>
    <submittedName>
        <fullName evidence="9">ABC transporter permease</fullName>
    </submittedName>
</protein>
<organism evidence="9 10">
    <name type="scientific">Dawidia soli</name>
    <dbReference type="NCBI Taxonomy" id="2782352"/>
    <lineage>
        <taxon>Bacteria</taxon>
        <taxon>Pseudomonadati</taxon>
        <taxon>Bacteroidota</taxon>
        <taxon>Cytophagia</taxon>
        <taxon>Cytophagales</taxon>
        <taxon>Chryseotaleaceae</taxon>
        <taxon>Dawidia</taxon>
    </lineage>
</organism>
<dbReference type="Proteomes" id="UP001319180">
    <property type="component" value="Unassembled WGS sequence"/>
</dbReference>
<dbReference type="AlphaFoldDB" id="A0AAP2DBZ1"/>
<feature type="transmembrane region" description="Helical" evidence="6">
    <location>
        <begin position="336"/>
        <end position="357"/>
    </location>
</feature>
<proteinExistence type="predicted"/>
<dbReference type="InterPro" id="IPR050250">
    <property type="entry name" value="Macrolide_Exporter_MacB"/>
</dbReference>
<feature type="domain" description="MacB-like periplasmic core" evidence="8">
    <location>
        <begin position="433"/>
        <end position="624"/>
    </location>
</feature>
<feature type="transmembrane region" description="Helical" evidence="6">
    <location>
        <begin position="711"/>
        <end position="734"/>
    </location>
</feature>
<feature type="transmembrane region" description="Helical" evidence="6">
    <location>
        <begin position="281"/>
        <end position="309"/>
    </location>
</feature>
<evidence type="ECO:0000256" key="4">
    <source>
        <dbReference type="ARBA" id="ARBA00022989"/>
    </source>
</evidence>
<dbReference type="PANTHER" id="PTHR30572">
    <property type="entry name" value="MEMBRANE COMPONENT OF TRANSPORTER-RELATED"/>
    <property type="match status" value="1"/>
</dbReference>
<evidence type="ECO:0000256" key="2">
    <source>
        <dbReference type="ARBA" id="ARBA00022475"/>
    </source>
</evidence>
<evidence type="ECO:0000259" key="8">
    <source>
        <dbReference type="Pfam" id="PF12704"/>
    </source>
</evidence>
<dbReference type="EMBL" id="JAHESC010000028">
    <property type="protein sequence ID" value="MBT1688622.1"/>
    <property type="molecule type" value="Genomic_DNA"/>
</dbReference>
<reference evidence="9 10" key="1">
    <citation type="submission" date="2021-05" db="EMBL/GenBank/DDBJ databases">
        <title>A Polyphasic approach of four new species of the genus Ohtaekwangia: Ohtaekwangia histidinii sp. nov., Ohtaekwangia cretensis sp. nov., Ohtaekwangia indiensis sp. nov., Ohtaekwangia reichenbachii sp. nov. from diverse environment.</title>
        <authorList>
            <person name="Octaviana S."/>
        </authorList>
    </citation>
    <scope>NUCLEOTIDE SEQUENCE [LARGE SCALE GENOMIC DNA]</scope>
    <source>
        <strain evidence="9 10">PWU37</strain>
    </source>
</reference>
<evidence type="ECO:0000256" key="5">
    <source>
        <dbReference type="ARBA" id="ARBA00023136"/>
    </source>
</evidence>
<feature type="transmembrane region" description="Helical" evidence="6">
    <location>
        <begin position="12"/>
        <end position="36"/>
    </location>
</feature>